<evidence type="ECO:0000313" key="2">
    <source>
        <dbReference type="EMBL" id="PIA39779.1"/>
    </source>
</evidence>
<evidence type="ECO:0000313" key="3">
    <source>
        <dbReference type="Proteomes" id="UP000230069"/>
    </source>
</evidence>
<accession>A0A2G5D8D3</accession>
<sequence>MIYTLTEQNAFKPYPLTWVQHYNFKTFQVQQPTYFSSSSFYFSISLLSLYLNSEANDLMASACVNNNVGLLSEKNFFNGPNSSSFDWFNPRDSKIEVVDKPSSPTKLSENLLDLDFSGKDNAGGGGDFEFRLENPVNMLPADELFFDGKLMPLHVSTNRLSNAMSSSTSSSSSSRSSSSSEEIRSASVEEILKSKVSSISSGMDPYLFSPKAPRCSSGWRELLGLKKLQQNSSSSSSKTPSSKSINPASLKHFIQRNPKSDHSLALPLLKETDSPVSISSLIDCDVIRDLPRVSLDSHHKSYSNPPVSIKRNHHHPPKVRLVRKLPDSNTNTSSNNTTTNNNMSTMSSGGNGTSSSNALGVSMDSPRMNSSGKVVFQSLERSSSSPSTFNGGPRVKYKGMERRSYSANVKVSPVLNVPVCSLRGSSKFGLGQLFPSPHKKTGGNGTSSSSIDFSSEKVRTSSHVNKQKPSS</sequence>
<dbReference type="FunCoup" id="A0A2G5D8D3">
    <property type="interactions" value="104"/>
</dbReference>
<name>A0A2G5D8D3_AQUCA</name>
<dbReference type="Proteomes" id="UP000230069">
    <property type="component" value="Unassembled WGS sequence"/>
</dbReference>
<feature type="compositionally biased region" description="Polar residues" evidence="1">
    <location>
        <begin position="461"/>
        <end position="471"/>
    </location>
</feature>
<feature type="region of interest" description="Disordered" evidence="1">
    <location>
        <begin position="433"/>
        <end position="471"/>
    </location>
</feature>
<gene>
    <name evidence="2" type="ORF">AQUCO_02600325v1</name>
</gene>
<proteinExistence type="predicted"/>
<feature type="compositionally biased region" description="Low complexity" evidence="1">
    <location>
        <begin position="328"/>
        <end position="357"/>
    </location>
</feature>
<feature type="region of interest" description="Disordered" evidence="1">
    <location>
        <begin position="162"/>
        <end position="182"/>
    </location>
</feature>
<dbReference type="STRING" id="218851.A0A2G5D8D3"/>
<dbReference type="PANTHER" id="PTHR31722">
    <property type="entry name" value="OS06G0675200 PROTEIN"/>
    <property type="match status" value="1"/>
</dbReference>
<keyword evidence="3" id="KW-1185">Reference proteome</keyword>
<dbReference type="OrthoDB" id="689767at2759"/>
<dbReference type="InParanoid" id="A0A2G5D8D3"/>
<organism evidence="2 3">
    <name type="scientific">Aquilegia coerulea</name>
    <name type="common">Rocky mountain columbine</name>
    <dbReference type="NCBI Taxonomy" id="218851"/>
    <lineage>
        <taxon>Eukaryota</taxon>
        <taxon>Viridiplantae</taxon>
        <taxon>Streptophyta</taxon>
        <taxon>Embryophyta</taxon>
        <taxon>Tracheophyta</taxon>
        <taxon>Spermatophyta</taxon>
        <taxon>Magnoliopsida</taxon>
        <taxon>Ranunculales</taxon>
        <taxon>Ranunculaceae</taxon>
        <taxon>Thalictroideae</taxon>
        <taxon>Aquilegia</taxon>
    </lineage>
</organism>
<feature type="compositionally biased region" description="Polar residues" evidence="1">
    <location>
        <begin position="379"/>
        <end position="390"/>
    </location>
</feature>
<dbReference type="EMBL" id="KZ305043">
    <property type="protein sequence ID" value="PIA39779.1"/>
    <property type="molecule type" value="Genomic_DNA"/>
</dbReference>
<dbReference type="AlphaFoldDB" id="A0A2G5D8D3"/>
<dbReference type="PANTHER" id="PTHR31722:SF0">
    <property type="entry name" value="OS06G0675200 PROTEIN"/>
    <property type="match status" value="1"/>
</dbReference>
<protein>
    <submittedName>
        <fullName evidence="2">Uncharacterized protein</fullName>
    </submittedName>
</protein>
<feature type="region of interest" description="Disordered" evidence="1">
    <location>
        <begin position="325"/>
        <end position="396"/>
    </location>
</feature>
<evidence type="ECO:0000256" key="1">
    <source>
        <dbReference type="SAM" id="MobiDB-lite"/>
    </source>
</evidence>
<feature type="compositionally biased region" description="Low complexity" evidence="1">
    <location>
        <begin position="165"/>
        <end position="180"/>
    </location>
</feature>
<reference evidence="2 3" key="1">
    <citation type="submission" date="2017-09" db="EMBL/GenBank/DDBJ databases">
        <title>WGS assembly of Aquilegia coerulea Goldsmith.</title>
        <authorList>
            <person name="Hodges S."/>
            <person name="Kramer E."/>
            <person name="Nordborg M."/>
            <person name="Tomkins J."/>
            <person name="Borevitz J."/>
            <person name="Derieg N."/>
            <person name="Yan J."/>
            <person name="Mihaltcheva S."/>
            <person name="Hayes R.D."/>
            <person name="Rokhsar D."/>
        </authorList>
    </citation>
    <scope>NUCLEOTIDE SEQUENCE [LARGE SCALE GENOMIC DNA]</scope>
    <source>
        <strain evidence="3">cv. Goldsmith</strain>
    </source>
</reference>